<accession>A0A1M6KXR4</accession>
<keyword evidence="1" id="KW-0282">Flagellum</keyword>
<dbReference type="STRING" id="198092.SAMN02745194_03015"/>
<name>A0A1M6KXR4_9PROT</name>
<keyword evidence="2" id="KW-1185">Reference proteome</keyword>
<sequence>MAGMSGVGGITRAPAAPAARAAGRAGGGFRLPAGMTPEAAEAAGLAAAAPVGLMALQEAEDAAGRDRRGAARARELLKELAALQAGMLRGRADPEALARLADLAEGESPADPVLADALAGIALRARVELARRGIMVAPR</sequence>
<gene>
    <name evidence="1" type="ORF">SAMN02745194_03015</name>
</gene>
<dbReference type="Pfam" id="PF10768">
    <property type="entry name" value="FliX"/>
    <property type="match status" value="1"/>
</dbReference>
<dbReference type="EMBL" id="FQZF01000017">
    <property type="protein sequence ID" value="SHJ63662.1"/>
    <property type="molecule type" value="Genomic_DNA"/>
</dbReference>
<protein>
    <submittedName>
        <fullName evidence="1">Class II flagellar assembly regulator</fullName>
    </submittedName>
</protein>
<dbReference type="RefSeq" id="WP_073136135.1">
    <property type="nucleotide sequence ID" value="NZ_FQZF01000017.1"/>
</dbReference>
<keyword evidence="1" id="KW-0969">Cilium</keyword>
<proteinExistence type="predicted"/>
<evidence type="ECO:0000313" key="2">
    <source>
        <dbReference type="Proteomes" id="UP000184387"/>
    </source>
</evidence>
<dbReference type="OrthoDB" id="7282643at2"/>
<dbReference type="AlphaFoldDB" id="A0A1M6KXR4"/>
<dbReference type="InterPro" id="IPR019704">
    <property type="entry name" value="Flagellar_assmbl_FliX_class2"/>
</dbReference>
<dbReference type="Proteomes" id="UP000184387">
    <property type="component" value="Unassembled WGS sequence"/>
</dbReference>
<organism evidence="1 2">
    <name type="scientific">Muricoccus roseus</name>
    <dbReference type="NCBI Taxonomy" id="198092"/>
    <lineage>
        <taxon>Bacteria</taxon>
        <taxon>Pseudomonadati</taxon>
        <taxon>Pseudomonadota</taxon>
        <taxon>Alphaproteobacteria</taxon>
        <taxon>Acetobacterales</taxon>
        <taxon>Roseomonadaceae</taxon>
        <taxon>Muricoccus</taxon>
    </lineage>
</organism>
<reference evidence="1 2" key="1">
    <citation type="submission" date="2016-11" db="EMBL/GenBank/DDBJ databases">
        <authorList>
            <person name="Jaros S."/>
            <person name="Januszkiewicz K."/>
            <person name="Wedrychowicz H."/>
        </authorList>
    </citation>
    <scope>NUCLEOTIDE SEQUENCE [LARGE SCALE GENOMIC DNA]</scope>
    <source>
        <strain evidence="1 2">DSM 14916</strain>
    </source>
</reference>
<evidence type="ECO:0000313" key="1">
    <source>
        <dbReference type="EMBL" id="SHJ63662.1"/>
    </source>
</evidence>
<dbReference type="GO" id="GO:0044781">
    <property type="term" value="P:bacterial-type flagellum organization"/>
    <property type="evidence" value="ECO:0007669"/>
    <property type="project" value="InterPro"/>
</dbReference>
<keyword evidence="1" id="KW-0966">Cell projection</keyword>